<evidence type="ECO:0000256" key="1">
    <source>
        <dbReference type="SAM" id="MobiDB-lite"/>
    </source>
</evidence>
<dbReference type="STRING" id="1254432.SCE1572_40825"/>
<name>S4Y641_SORCE</name>
<sequence length="255" mass="28024">MDHAPPSSPRIHADVTPANDAFPEESSGGLFGRENPDPGPAYREAFTDEIKAAIVAAVLRSYDIVLERHDEDLGYDAHTFGHNVYCIGKFQLSRCCEKSGGKLARVDELKTLFRFKGGEYTLGFYKVGHSANTNIWEAFPTSDNGAMTVNPEGQLMLLGIEDAMMDRVDDLRYVVVAHLGNPRHGLCAVYLCIPVLTESGKIKRWGYAEPIYMAQKGHRSIPPPQPVRPPEDHVGPVAPEEVPEGHVVVTAKETS</sequence>
<organism evidence="2 3">
    <name type="scientific">Sorangium cellulosum So0157-2</name>
    <dbReference type="NCBI Taxonomy" id="1254432"/>
    <lineage>
        <taxon>Bacteria</taxon>
        <taxon>Pseudomonadati</taxon>
        <taxon>Myxococcota</taxon>
        <taxon>Polyangia</taxon>
        <taxon>Polyangiales</taxon>
        <taxon>Polyangiaceae</taxon>
        <taxon>Sorangium</taxon>
    </lineage>
</organism>
<reference evidence="2 3" key="1">
    <citation type="journal article" date="2013" name="Sci. Rep.">
        <title>Extraordinary expansion of a Sorangium cellulosum genome from an alkaline milieu.</title>
        <authorList>
            <person name="Han K."/>
            <person name="Li Z.F."/>
            <person name="Peng R."/>
            <person name="Zhu L.P."/>
            <person name="Zhou T."/>
            <person name="Wang L.G."/>
            <person name="Li S.G."/>
            <person name="Zhang X.B."/>
            <person name="Hu W."/>
            <person name="Wu Z.H."/>
            <person name="Qin N."/>
            <person name="Li Y.Z."/>
        </authorList>
    </citation>
    <scope>NUCLEOTIDE SEQUENCE [LARGE SCALE GENOMIC DNA]</scope>
    <source>
        <strain evidence="2 3">So0157-2</strain>
    </source>
</reference>
<protein>
    <submittedName>
        <fullName evidence="2">Uncharacterized protein</fullName>
    </submittedName>
</protein>
<dbReference type="Proteomes" id="UP000014803">
    <property type="component" value="Chromosome"/>
</dbReference>
<evidence type="ECO:0000313" key="2">
    <source>
        <dbReference type="EMBL" id="AGP40299.1"/>
    </source>
</evidence>
<dbReference type="RefSeq" id="WP_020740032.1">
    <property type="nucleotide sequence ID" value="NC_021658.1"/>
</dbReference>
<dbReference type="PATRIC" id="fig|1254432.3.peg.9225"/>
<gene>
    <name evidence="2" type="ORF">SCE1572_40825</name>
</gene>
<dbReference type="HOGENOM" id="CLU_1089491_0_0_7"/>
<dbReference type="OrthoDB" id="10014359at2"/>
<evidence type="ECO:0000313" key="3">
    <source>
        <dbReference type="Proteomes" id="UP000014803"/>
    </source>
</evidence>
<dbReference type="KEGG" id="scu:SCE1572_40825"/>
<dbReference type="AlphaFoldDB" id="S4Y641"/>
<feature type="region of interest" description="Disordered" evidence="1">
    <location>
        <begin position="218"/>
        <end position="241"/>
    </location>
</feature>
<accession>S4Y641</accession>
<dbReference type="EMBL" id="CP003969">
    <property type="protein sequence ID" value="AGP40299.1"/>
    <property type="molecule type" value="Genomic_DNA"/>
</dbReference>
<feature type="region of interest" description="Disordered" evidence="1">
    <location>
        <begin position="1"/>
        <end position="38"/>
    </location>
</feature>
<proteinExistence type="predicted"/>